<name>A0A7W9EZA4_9RHOB</name>
<evidence type="ECO:0000313" key="1">
    <source>
        <dbReference type="EMBL" id="MBB5723668.1"/>
    </source>
</evidence>
<dbReference type="RefSeq" id="WP_183530768.1">
    <property type="nucleotide sequence ID" value="NZ_JACIJM010000012.1"/>
</dbReference>
<accession>A0A7W9EZA4</accession>
<proteinExistence type="predicted"/>
<evidence type="ECO:0000313" key="2">
    <source>
        <dbReference type="Proteomes" id="UP000535415"/>
    </source>
</evidence>
<organism evidence="1 2">
    <name type="scientific">Yoonia ponticola</name>
    <dbReference type="NCBI Taxonomy" id="1524255"/>
    <lineage>
        <taxon>Bacteria</taxon>
        <taxon>Pseudomonadati</taxon>
        <taxon>Pseudomonadota</taxon>
        <taxon>Alphaproteobacteria</taxon>
        <taxon>Rhodobacterales</taxon>
        <taxon>Paracoccaceae</taxon>
        <taxon>Yoonia</taxon>
    </lineage>
</organism>
<dbReference type="EMBL" id="JACIJM010000012">
    <property type="protein sequence ID" value="MBB5723668.1"/>
    <property type="molecule type" value="Genomic_DNA"/>
</dbReference>
<sequence>MTRRKSVAGYLQSAPAAVRLGMTAEGVTLAPGAAAVTGRFFQVVAAAREPASAPSAKSFQLAAHSEPTFRLLLRTLAEFAPMVSTAAALPVKREWVARRPKAAQRSAARVTPIAEDVVSGWPVSWQVYYRRLAAAKIAPSSLTRYRASIDRCAKLVQAGVAEERLGFLTACNLADHLKNDRKHGGGEIRPITIANYLEALIVLGTRGGADADGLAGMRLMCDDLRGQASRGEKLKIARISQLMERGGFAYLAKKVSEALERADALPDHSFEKVSALQSAVLAAVSMNKPGRTGDVSRWEIGKDLIRDPEGYWQLAWRQGKTHHVTEAGQLWEEVADILDRHILGGRPDRFVHMRYNQLCGANWLTLDATSRSSKWPSEQILKMIGVPLHDLRTLSADYLRRHDPYTAAQAITAHLGHRSGESAKDYKAVADGDVATTDWLRMREQIGRQTTTKSG</sequence>
<evidence type="ECO:0008006" key="3">
    <source>
        <dbReference type="Google" id="ProtNLM"/>
    </source>
</evidence>
<reference evidence="1 2" key="1">
    <citation type="submission" date="2020-08" db="EMBL/GenBank/DDBJ databases">
        <title>Genomic Encyclopedia of Type Strains, Phase IV (KMG-IV): sequencing the most valuable type-strain genomes for metagenomic binning, comparative biology and taxonomic classification.</title>
        <authorList>
            <person name="Goeker M."/>
        </authorList>
    </citation>
    <scope>NUCLEOTIDE SEQUENCE [LARGE SCALE GENOMIC DNA]</scope>
    <source>
        <strain evidence="1 2">DSM 101064</strain>
    </source>
</reference>
<comment type="caution">
    <text evidence="1">The sequence shown here is derived from an EMBL/GenBank/DDBJ whole genome shotgun (WGS) entry which is preliminary data.</text>
</comment>
<protein>
    <recommendedName>
        <fullName evidence="3">Tyr recombinase domain-containing protein</fullName>
    </recommendedName>
</protein>
<dbReference type="AlphaFoldDB" id="A0A7W9EZA4"/>
<keyword evidence="2" id="KW-1185">Reference proteome</keyword>
<dbReference type="Proteomes" id="UP000535415">
    <property type="component" value="Unassembled WGS sequence"/>
</dbReference>
<gene>
    <name evidence="1" type="ORF">FHS72_003313</name>
</gene>